<comment type="caution">
    <text evidence="1">The sequence shown here is derived from an EMBL/GenBank/DDBJ whole genome shotgun (WGS) entry which is preliminary data.</text>
</comment>
<dbReference type="EMBL" id="RSDW01000001">
    <property type="protein sequence ID" value="RSL17820.1"/>
    <property type="molecule type" value="Genomic_DNA"/>
</dbReference>
<accession>A0A3R9R4M7</accession>
<dbReference type="OrthoDB" id="112285at2"/>
<reference evidence="1 2" key="1">
    <citation type="submission" date="2018-12" db="EMBL/GenBank/DDBJ databases">
        <title>Sequencing of bacterial isolates from soil warming experiment in Harvard Forest, Massachusetts, USA.</title>
        <authorList>
            <person name="Deangelis K."/>
        </authorList>
    </citation>
    <scope>NUCLEOTIDE SEQUENCE [LARGE SCALE GENOMIC DNA]</scope>
    <source>
        <strain evidence="1 2">EB153</strain>
    </source>
</reference>
<evidence type="ECO:0000313" key="1">
    <source>
        <dbReference type="EMBL" id="RSL17820.1"/>
    </source>
</evidence>
<dbReference type="Proteomes" id="UP000269669">
    <property type="component" value="Unassembled WGS sequence"/>
</dbReference>
<name>A0A3R9R4M7_9BACT</name>
<dbReference type="AlphaFoldDB" id="A0A3R9R4M7"/>
<keyword evidence="2" id="KW-1185">Reference proteome</keyword>
<gene>
    <name evidence="1" type="ORF">EDE15_3369</name>
</gene>
<evidence type="ECO:0000313" key="2">
    <source>
        <dbReference type="Proteomes" id="UP000269669"/>
    </source>
</evidence>
<dbReference type="RefSeq" id="WP_148103882.1">
    <property type="nucleotide sequence ID" value="NZ_RSDW01000001.1"/>
</dbReference>
<proteinExistence type="predicted"/>
<protein>
    <submittedName>
        <fullName evidence="1">Uncharacterized protein</fullName>
    </submittedName>
</protein>
<organism evidence="1 2">
    <name type="scientific">Edaphobacter aggregans</name>
    <dbReference type="NCBI Taxonomy" id="570835"/>
    <lineage>
        <taxon>Bacteria</taxon>
        <taxon>Pseudomonadati</taxon>
        <taxon>Acidobacteriota</taxon>
        <taxon>Terriglobia</taxon>
        <taxon>Terriglobales</taxon>
        <taxon>Acidobacteriaceae</taxon>
        <taxon>Edaphobacter</taxon>
    </lineage>
</organism>
<sequence>MRWMPVCAGVVASTALLQGQTLPDVQNALGVRLVVAEEDTQPALDVVLPDGPGVVMKVVFPEHITVRKRGGTEGEQLYLYRPGKSGERPAWRTVGGSLEYESDLKGNVHLLARATQEEDGVLFHYELQNRSNVDYEMALAITDPRMISTLHDERLERTYVHHRDGFDLLASETPERLTLPLNQWLPSRYLASYTWPVPALRVEKRTDGITYYNKSRAVDEPMIATVSTDGKWVAASFTKTTGNVWSNPELTCQHVDPAKPLSAGGSAVLEVKILIFKGTLEDALRKVRAQRSSLQ</sequence>